<evidence type="ECO:0000256" key="4">
    <source>
        <dbReference type="RuleBase" id="RU003512"/>
    </source>
</evidence>
<dbReference type="GO" id="GO:0007155">
    <property type="term" value="P:cell adhesion"/>
    <property type="evidence" value="ECO:0007669"/>
    <property type="project" value="InterPro"/>
</dbReference>
<evidence type="ECO:0000256" key="2">
    <source>
        <dbReference type="ARBA" id="ARBA00022448"/>
    </source>
</evidence>
<dbReference type="InterPro" id="IPR006127">
    <property type="entry name" value="ZnuA-like"/>
</dbReference>
<dbReference type="SUPFAM" id="SSF53807">
    <property type="entry name" value="Helical backbone' metal receptor"/>
    <property type="match status" value="1"/>
</dbReference>
<keyword evidence="2 4" id="KW-0813">Transport</keyword>
<name>A0A2Z4Y8L3_SUMC1</name>
<evidence type="ECO:0000256" key="3">
    <source>
        <dbReference type="ARBA" id="ARBA00022729"/>
    </source>
</evidence>
<dbReference type="Proteomes" id="UP000262583">
    <property type="component" value="Chromosome"/>
</dbReference>
<proteinExistence type="inferred from homology"/>
<dbReference type="GO" id="GO:0046872">
    <property type="term" value="F:metal ion binding"/>
    <property type="evidence" value="ECO:0007669"/>
    <property type="project" value="InterPro"/>
</dbReference>
<dbReference type="AlphaFoldDB" id="A0A2Z4Y8L3"/>
<accession>A0A2Z4Y8L3</accession>
<comment type="similarity">
    <text evidence="1 4">Belongs to the bacterial solute-binding protein 9 family.</text>
</comment>
<dbReference type="Gene3D" id="3.40.50.1980">
    <property type="entry name" value="Nitrogenase molybdenum iron protein domain"/>
    <property type="match status" value="2"/>
</dbReference>
<dbReference type="PANTHER" id="PTHR42953">
    <property type="entry name" value="HIGH-AFFINITY ZINC UPTAKE SYSTEM PROTEIN ZNUA-RELATED"/>
    <property type="match status" value="1"/>
</dbReference>
<dbReference type="KEGG" id="schv:BRCON_2842"/>
<keyword evidence="3" id="KW-0732">Signal</keyword>
<evidence type="ECO:0000313" key="5">
    <source>
        <dbReference type="EMBL" id="AXA37584.1"/>
    </source>
</evidence>
<dbReference type="GO" id="GO:0030001">
    <property type="term" value="P:metal ion transport"/>
    <property type="evidence" value="ECO:0007669"/>
    <property type="project" value="InterPro"/>
</dbReference>
<dbReference type="InterPro" id="IPR006129">
    <property type="entry name" value="AdhesinB"/>
</dbReference>
<dbReference type="Pfam" id="PF01297">
    <property type="entry name" value="ZnuA"/>
    <property type="match status" value="1"/>
</dbReference>
<organism evidence="5 6">
    <name type="scientific">Sumerlaea chitinivorans</name>
    <dbReference type="NCBI Taxonomy" id="2250252"/>
    <lineage>
        <taxon>Bacteria</taxon>
        <taxon>Candidatus Sumerlaeota</taxon>
        <taxon>Candidatus Sumerlaeia</taxon>
        <taxon>Candidatus Sumerlaeales</taxon>
        <taxon>Candidatus Sumerlaeaceae</taxon>
        <taxon>Candidatus Sumerlaea</taxon>
    </lineage>
</organism>
<dbReference type="InterPro" id="IPR006128">
    <property type="entry name" value="Lipoprotein_PsaA-like"/>
</dbReference>
<sequence length="367" mass="40638">MLRRAVLNYLSKLSQLRSYGGQVWPLSKPVSAGTALRTPRITDALARFGASLLGRTVGLMALSALLAFGHWGSFASAQNVPVEVVVTIPPLADWVQQVGGERVRVTTLLTPGTSPHTFEPSPAEMRKISTAQLFVQVGLGLDDWGARLAKVANGKVRVLSLGEYLRERKLLPDIDELNSGTVEILNHAHASHESDHIHGHYDPHFWLDPHLAQQCVEEIRNQLKTIDATGMAEYDANCQSYVSKLATLDRELREELRGCTGKGMVNYHNAFAYFARRYGLRIAGVIEEYAGKTPSERYLRELTREVKKRGVSVIFAEPQFNPRLAEILATEAGARVETLDPLGSGKPGSYEFTLRELARKIRQALCP</sequence>
<dbReference type="PANTHER" id="PTHR42953:SF3">
    <property type="entry name" value="HIGH-AFFINITY ZINC UPTAKE SYSTEM PROTEIN ZNUA"/>
    <property type="match status" value="1"/>
</dbReference>
<evidence type="ECO:0000256" key="1">
    <source>
        <dbReference type="ARBA" id="ARBA00011028"/>
    </source>
</evidence>
<dbReference type="PRINTS" id="PR00691">
    <property type="entry name" value="ADHESINB"/>
</dbReference>
<dbReference type="EMBL" id="CP030759">
    <property type="protein sequence ID" value="AXA37584.1"/>
    <property type="molecule type" value="Genomic_DNA"/>
</dbReference>
<protein>
    <submittedName>
        <fullName evidence="5">Zinc ABC transporter, periplasmic-binding protein ZnuA</fullName>
    </submittedName>
</protein>
<reference evidence="5 6" key="1">
    <citation type="submission" date="2018-05" db="EMBL/GenBank/DDBJ databases">
        <title>A metagenomic window into the 2 km-deep terrestrial subsurface aquifer revealed taxonomically and functionally diverse microbial community comprising novel uncultured bacterial lineages.</title>
        <authorList>
            <person name="Kadnikov V.V."/>
            <person name="Mardanov A.V."/>
            <person name="Beletsky A.V."/>
            <person name="Banks D."/>
            <person name="Pimenov N.V."/>
            <person name="Frank Y.A."/>
            <person name="Karnachuk O.V."/>
            <person name="Ravin N.V."/>
        </authorList>
    </citation>
    <scope>NUCLEOTIDE SEQUENCE [LARGE SCALE GENOMIC DNA]</scope>
    <source>
        <strain evidence="5">BY</strain>
    </source>
</reference>
<gene>
    <name evidence="5" type="ORF">BRCON_2842</name>
</gene>
<dbReference type="PRINTS" id="PR00690">
    <property type="entry name" value="ADHESNFAMILY"/>
</dbReference>
<evidence type="ECO:0000313" key="6">
    <source>
        <dbReference type="Proteomes" id="UP000262583"/>
    </source>
</evidence>
<dbReference type="InterPro" id="IPR050492">
    <property type="entry name" value="Bact_metal-bind_prot9"/>
</dbReference>